<evidence type="ECO:0000313" key="4">
    <source>
        <dbReference type="Proteomes" id="UP000663826"/>
    </source>
</evidence>
<name>A0A8H2XUF5_9AGAM</name>
<sequence length="187" mass="20674">MAQKSSAEAAKSRAEAEQSRLLSELERIASRQPTLLMEENGSGGSSKPRTELLEQELGEIRDRENKHHLQKSHLELQLEKAKAEIGELKSDLASTQEKLDSTQSSLELLERKYSSARRKYGASKEKLGAYKTRLENERSIVKKLQDTLTPAAYKSLGATHETLGEFLSAMGLPSLDGGTSSLKEESD</sequence>
<protein>
    <submittedName>
        <fullName evidence="3">Uncharacterized protein</fullName>
    </submittedName>
</protein>
<evidence type="ECO:0000256" key="1">
    <source>
        <dbReference type="SAM" id="Coils"/>
    </source>
</evidence>
<comment type="caution">
    <text evidence="3">The sequence shown here is derived from an EMBL/GenBank/DDBJ whole genome shotgun (WGS) entry which is preliminary data.</text>
</comment>
<evidence type="ECO:0000256" key="2">
    <source>
        <dbReference type="SAM" id="MobiDB-lite"/>
    </source>
</evidence>
<feature type="region of interest" description="Disordered" evidence="2">
    <location>
        <begin position="1"/>
        <end position="52"/>
    </location>
</feature>
<dbReference type="SUPFAM" id="SSF57997">
    <property type="entry name" value="Tropomyosin"/>
    <property type="match status" value="1"/>
</dbReference>
<evidence type="ECO:0000313" key="3">
    <source>
        <dbReference type="EMBL" id="CAE6431826.1"/>
    </source>
</evidence>
<dbReference type="AlphaFoldDB" id="A0A8H2XUF5"/>
<gene>
    <name evidence="3" type="ORF">RDB_LOCUS60425</name>
</gene>
<proteinExistence type="predicted"/>
<keyword evidence="1" id="KW-0175">Coiled coil</keyword>
<dbReference type="EMBL" id="CAJMWQ010001054">
    <property type="protein sequence ID" value="CAE6431826.1"/>
    <property type="molecule type" value="Genomic_DNA"/>
</dbReference>
<accession>A0A8H2XUF5</accession>
<organism evidence="3 4">
    <name type="scientific">Rhizoctonia solani</name>
    <dbReference type="NCBI Taxonomy" id="456999"/>
    <lineage>
        <taxon>Eukaryota</taxon>
        <taxon>Fungi</taxon>
        <taxon>Dikarya</taxon>
        <taxon>Basidiomycota</taxon>
        <taxon>Agaricomycotina</taxon>
        <taxon>Agaricomycetes</taxon>
        <taxon>Cantharellales</taxon>
        <taxon>Ceratobasidiaceae</taxon>
        <taxon>Rhizoctonia</taxon>
    </lineage>
</organism>
<reference evidence="3" key="1">
    <citation type="submission" date="2021-01" db="EMBL/GenBank/DDBJ databases">
        <authorList>
            <person name="Kaushik A."/>
        </authorList>
    </citation>
    <scope>NUCLEOTIDE SEQUENCE</scope>
    <source>
        <strain evidence="3">AG1-1B</strain>
    </source>
</reference>
<feature type="coiled-coil region" evidence="1">
    <location>
        <begin position="71"/>
        <end position="126"/>
    </location>
</feature>
<feature type="compositionally biased region" description="Basic and acidic residues" evidence="2">
    <location>
        <begin position="10"/>
        <end position="29"/>
    </location>
</feature>
<dbReference type="Proteomes" id="UP000663826">
    <property type="component" value="Unassembled WGS sequence"/>
</dbReference>